<protein>
    <submittedName>
        <fullName evidence="2">Uncharacterized protein</fullName>
    </submittedName>
</protein>
<evidence type="ECO:0000313" key="2">
    <source>
        <dbReference type="EMBL" id="KAL1507844.1"/>
    </source>
</evidence>
<proteinExistence type="predicted"/>
<dbReference type="AlphaFoldDB" id="A0AB34IXX1"/>
<evidence type="ECO:0000313" key="3">
    <source>
        <dbReference type="Proteomes" id="UP001515480"/>
    </source>
</evidence>
<keyword evidence="1" id="KW-0732">Signal</keyword>
<evidence type="ECO:0000256" key="1">
    <source>
        <dbReference type="SAM" id="SignalP"/>
    </source>
</evidence>
<feature type="chain" id="PRO_5044281667" evidence="1">
    <location>
        <begin position="26"/>
        <end position="266"/>
    </location>
</feature>
<gene>
    <name evidence="2" type="ORF">AB1Y20_007452</name>
</gene>
<dbReference type="EMBL" id="JBGBPQ010000017">
    <property type="protein sequence ID" value="KAL1507844.1"/>
    <property type="molecule type" value="Genomic_DNA"/>
</dbReference>
<keyword evidence="3" id="KW-1185">Reference proteome</keyword>
<organism evidence="2 3">
    <name type="scientific">Prymnesium parvum</name>
    <name type="common">Toxic golden alga</name>
    <dbReference type="NCBI Taxonomy" id="97485"/>
    <lineage>
        <taxon>Eukaryota</taxon>
        <taxon>Haptista</taxon>
        <taxon>Haptophyta</taxon>
        <taxon>Prymnesiophyceae</taxon>
        <taxon>Prymnesiales</taxon>
        <taxon>Prymnesiaceae</taxon>
        <taxon>Prymnesium</taxon>
    </lineage>
</organism>
<accession>A0AB34IXX1</accession>
<sequence length="266" mass="29038">MEVRFIRSRTLLAFLLAFCVRETRAAHSGRPGLRGLPCYALLPSVALSLHIQLDAWTSSLLGLRKGPSPRLMPHAAHSTAGADLQAPLSTLPPATLRPEVARPRIDDVAVMRESGDVDLACVHAGLELRADLCLPRYSLIAHNHVVSEEDLREVLANFRQTLLGEELFTVYWDLREVKLPSRKTIRVGVEWMGEPEHAKALDTKVKGVAVVVKGSVVRTVASWVLSVCKPPCPVCICRTPDDALSFARSIGPAAATTEAEFGRKLS</sequence>
<comment type="caution">
    <text evidence="2">The sequence shown here is derived from an EMBL/GenBank/DDBJ whole genome shotgun (WGS) entry which is preliminary data.</text>
</comment>
<name>A0AB34IXX1_PRYPA</name>
<feature type="signal peptide" evidence="1">
    <location>
        <begin position="1"/>
        <end position="25"/>
    </location>
</feature>
<reference evidence="2 3" key="1">
    <citation type="journal article" date="2024" name="Science">
        <title>Giant polyketide synthase enzymes in the biosynthesis of giant marine polyether toxins.</title>
        <authorList>
            <person name="Fallon T.R."/>
            <person name="Shende V.V."/>
            <person name="Wierzbicki I.H."/>
            <person name="Pendleton A.L."/>
            <person name="Watervoot N.F."/>
            <person name="Auber R.P."/>
            <person name="Gonzalez D.J."/>
            <person name="Wisecaver J.H."/>
            <person name="Moore B.S."/>
        </authorList>
    </citation>
    <scope>NUCLEOTIDE SEQUENCE [LARGE SCALE GENOMIC DNA]</scope>
    <source>
        <strain evidence="2 3">12B1</strain>
    </source>
</reference>
<dbReference type="Proteomes" id="UP001515480">
    <property type="component" value="Unassembled WGS sequence"/>
</dbReference>